<dbReference type="AlphaFoldDB" id="A0A4V2UVH7"/>
<evidence type="ECO:0000313" key="2">
    <source>
        <dbReference type="Proteomes" id="UP000294937"/>
    </source>
</evidence>
<dbReference type="OrthoDB" id="2990847at2"/>
<dbReference type="EMBL" id="SMAG01000002">
    <property type="protein sequence ID" value="TCS95827.1"/>
    <property type="molecule type" value="Genomic_DNA"/>
</dbReference>
<dbReference type="Proteomes" id="UP000294937">
    <property type="component" value="Unassembled WGS sequence"/>
</dbReference>
<name>A0A4V2UVH7_9BACL</name>
<dbReference type="RefSeq" id="WP_131923796.1">
    <property type="nucleotide sequence ID" value="NZ_SMAG01000002.1"/>
</dbReference>
<proteinExistence type="predicted"/>
<organism evidence="1 2">
    <name type="scientific">Hazenella coriacea</name>
    <dbReference type="NCBI Taxonomy" id="1179467"/>
    <lineage>
        <taxon>Bacteria</taxon>
        <taxon>Bacillati</taxon>
        <taxon>Bacillota</taxon>
        <taxon>Bacilli</taxon>
        <taxon>Bacillales</taxon>
        <taxon>Thermoactinomycetaceae</taxon>
        <taxon>Hazenella</taxon>
    </lineage>
</organism>
<keyword evidence="2" id="KW-1185">Reference proteome</keyword>
<comment type="caution">
    <text evidence="1">The sequence shown here is derived from an EMBL/GenBank/DDBJ whole genome shotgun (WGS) entry which is preliminary data.</text>
</comment>
<protein>
    <submittedName>
        <fullName evidence="1">Uncharacterized protein</fullName>
    </submittedName>
</protein>
<sequence length="61" mass="7103">MYLSPRDRGLVIRALTKVLESEPPYARADEYKKLLERLKDEQQVLDGPIYSGGFRYDLDDV</sequence>
<reference evidence="1 2" key="1">
    <citation type="submission" date="2019-03" db="EMBL/GenBank/DDBJ databases">
        <title>Genomic Encyclopedia of Type Strains, Phase IV (KMG-IV): sequencing the most valuable type-strain genomes for metagenomic binning, comparative biology and taxonomic classification.</title>
        <authorList>
            <person name="Goeker M."/>
        </authorList>
    </citation>
    <scope>NUCLEOTIDE SEQUENCE [LARGE SCALE GENOMIC DNA]</scope>
    <source>
        <strain evidence="1 2">DSM 45707</strain>
    </source>
</reference>
<evidence type="ECO:0000313" key="1">
    <source>
        <dbReference type="EMBL" id="TCS95827.1"/>
    </source>
</evidence>
<accession>A0A4V2UVH7</accession>
<gene>
    <name evidence="1" type="ORF">EDD58_102409</name>
</gene>